<evidence type="ECO:0000313" key="2">
    <source>
        <dbReference type="Proteomes" id="UP000694406"/>
    </source>
</evidence>
<accession>A0A8C5RE26</accession>
<proteinExistence type="predicted"/>
<dbReference type="Proteomes" id="UP000694406">
    <property type="component" value="Unplaced"/>
</dbReference>
<dbReference type="AlphaFoldDB" id="A0A8C5RE26"/>
<organism evidence="1 2">
    <name type="scientific">Laticauda laticaudata</name>
    <name type="common">Blue-ringed sea krait</name>
    <name type="synonym">Blue-lipped sea krait</name>
    <dbReference type="NCBI Taxonomy" id="8630"/>
    <lineage>
        <taxon>Eukaryota</taxon>
        <taxon>Metazoa</taxon>
        <taxon>Chordata</taxon>
        <taxon>Craniata</taxon>
        <taxon>Vertebrata</taxon>
        <taxon>Euteleostomi</taxon>
        <taxon>Lepidosauria</taxon>
        <taxon>Squamata</taxon>
        <taxon>Bifurcata</taxon>
        <taxon>Unidentata</taxon>
        <taxon>Episquamata</taxon>
        <taxon>Toxicofera</taxon>
        <taxon>Serpentes</taxon>
        <taxon>Colubroidea</taxon>
        <taxon>Elapidae</taxon>
        <taxon>Laticaudinae</taxon>
        <taxon>Laticauda</taxon>
    </lineage>
</organism>
<dbReference type="Ensembl" id="ENSLLTT00000001306.1">
    <property type="protein sequence ID" value="ENSLLTP00000001262.1"/>
    <property type="gene ID" value="ENSLLTG00000000980.1"/>
</dbReference>
<dbReference type="GeneTree" id="ENSGT00390000001491"/>
<reference evidence="1" key="2">
    <citation type="submission" date="2025-09" db="UniProtKB">
        <authorList>
            <consortium name="Ensembl"/>
        </authorList>
    </citation>
    <scope>IDENTIFICATION</scope>
</reference>
<evidence type="ECO:0000313" key="1">
    <source>
        <dbReference type="Ensembl" id="ENSLLTP00000001262.1"/>
    </source>
</evidence>
<keyword evidence="2" id="KW-1185">Reference proteome</keyword>
<reference evidence="1" key="1">
    <citation type="submission" date="2025-08" db="UniProtKB">
        <authorList>
            <consortium name="Ensembl"/>
        </authorList>
    </citation>
    <scope>IDENTIFICATION</scope>
</reference>
<protein>
    <submittedName>
        <fullName evidence="1">Uncharacterized protein</fullName>
    </submittedName>
</protein>
<name>A0A8C5RE26_LATLA</name>
<sequence length="116" mass="13666">MDQALLQIHNELLIDNLSIYWVSDYCYKCLEQELISVQMNRTSKETHFVAIDTQHALTLKVNNSKEGKELCRIHYHFGEYGNYSLRIRHLQSNIMNVTCDIIINQSPFNSYLRTLL</sequence>